<evidence type="ECO:0000313" key="1">
    <source>
        <dbReference type="EMBL" id="GJD63120.1"/>
    </source>
</evidence>
<dbReference type="RefSeq" id="WP_099901290.1">
    <property type="nucleotide sequence ID" value="NZ_BPQJ01000014.1"/>
</dbReference>
<organism evidence="1 2">
    <name type="scientific">Methylobacterium frigidaeris</name>
    <dbReference type="NCBI Taxonomy" id="2038277"/>
    <lineage>
        <taxon>Bacteria</taxon>
        <taxon>Pseudomonadati</taxon>
        <taxon>Pseudomonadota</taxon>
        <taxon>Alphaproteobacteria</taxon>
        <taxon>Hyphomicrobiales</taxon>
        <taxon>Methylobacteriaceae</taxon>
        <taxon>Methylobacterium</taxon>
    </lineage>
</organism>
<reference evidence="1" key="1">
    <citation type="journal article" date="2016" name="Front. Microbiol.">
        <title>Genome Sequence of the Piezophilic, Mesophilic Sulfate-Reducing Bacterium Desulfovibrio indicus J2T.</title>
        <authorList>
            <person name="Cao J."/>
            <person name="Maignien L."/>
            <person name="Shao Z."/>
            <person name="Alain K."/>
            <person name="Jebbar M."/>
        </authorList>
    </citation>
    <scope>NUCLEOTIDE SEQUENCE</scope>
    <source>
        <strain evidence="1">JCM 32048</strain>
    </source>
</reference>
<sequence length="105" mass="10619">MADVCESHPTRRAILGTAGALFAWGALPRTATAAPGSRDARLVVVILRGALDGLSAAPPLGDPSYASLRPGIALTGDGSGAAPPLDGFFALHPALPTFARLYAAR</sequence>
<dbReference type="PROSITE" id="PS51318">
    <property type="entry name" value="TAT"/>
    <property type="match status" value="1"/>
</dbReference>
<evidence type="ECO:0008006" key="3">
    <source>
        <dbReference type="Google" id="ProtNLM"/>
    </source>
</evidence>
<evidence type="ECO:0000313" key="2">
    <source>
        <dbReference type="Proteomes" id="UP001055286"/>
    </source>
</evidence>
<comment type="caution">
    <text evidence="1">The sequence shown here is derived from an EMBL/GenBank/DDBJ whole genome shotgun (WGS) entry which is preliminary data.</text>
</comment>
<dbReference type="AlphaFoldDB" id="A0AA37HD75"/>
<dbReference type="InterPro" id="IPR006311">
    <property type="entry name" value="TAT_signal"/>
</dbReference>
<keyword evidence="2" id="KW-1185">Reference proteome</keyword>
<proteinExistence type="predicted"/>
<dbReference type="EMBL" id="BPQJ01000014">
    <property type="protein sequence ID" value="GJD63120.1"/>
    <property type="molecule type" value="Genomic_DNA"/>
</dbReference>
<dbReference type="Proteomes" id="UP001055286">
    <property type="component" value="Unassembled WGS sequence"/>
</dbReference>
<protein>
    <recommendedName>
        <fullName evidence="3">Twin-arginine translocation pathway signal</fullName>
    </recommendedName>
</protein>
<accession>A0AA37HD75</accession>
<name>A0AA37HD75_9HYPH</name>
<reference evidence="1" key="2">
    <citation type="submission" date="2021-08" db="EMBL/GenBank/DDBJ databases">
        <authorList>
            <person name="Tani A."/>
            <person name="Ola A."/>
            <person name="Ogura Y."/>
            <person name="Katsura K."/>
            <person name="Hayashi T."/>
        </authorList>
    </citation>
    <scope>NUCLEOTIDE SEQUENCE</scope>
    <source>
        <strain evidence="1">JCM 32048</strain>
    </source>
</reference>
<gene>
    <name evidence="1" type="ORF">MPEAHAMD_3282</name>
</gene>